<feature type="transmembrane region" description="Helical" evidence="1">
    <location>
        <begin position="29"/>
        <end position="50"/>
    </location>
</feature>
<reference evidence="2" key="2">
    <citation type="submission" date="2020-09" db="EMBL/GenBank/DDBJ databases">
        <authorList>
            <person name="Sun Q."/>
            <person name="Kim S."/>
        </authorList>
    </citation>
    <scope>NUCLEOTIDE SEQUENCE</scope>
    <source>
        <strain evidence="2">KCTC 12870</strain>
    </source>
</reference>
<evidence type="ECO:0000313" key="2">
    <source>
        <dbReference type="EMBL" id="GHC09077.1"/>
    </source>
</evidence>
<dbReference type="EMBL" id="BMXG01000020">
    <property type="protein sequence ID" value="GHC09077.1"/>
    <property type="molecule type" value="Genomic_DNA"/>
</dbReference>
<feature type="transmembrane region" description="Helical" evidence="1">
    <location>
        <begin position="6"/>
        <end position="22"/>
    </location>
</feature>
<evidence type="ECO:0008006" key="4">
    <source>
        <dbReference type="Google" id="ProtNLM"/>
    </source>
</evidence>
<evidence type="ECO:0000313" key="3">
    <source>
        <dbReference type="Proteomes" id="UP000642829"/>
    </source>
</evidence>
<dbReference type="AlphaFoldDB" id="A0A8J3DK51"/>
<keyword evidence="1" id="KW-0472">Membrane</keyword>
<comment type="caution">
    <text evidence="2">The sequence shown here is derived from an EMBL/GenBank/DDBJ whole genome shotgun (WGS) entry which is preliminary data.</text>
</comment>
<sequence length="250" mass="26168">MAIDLVNVGCYVASIVLLPFIRTTMKHTLFSASLISFISVSAASAATVLIDTGSINFETTGNWNNVATNTGKSALDKDILDLIDDTGSATGFSLNSLSSAVGANEAGPISTTTGYPASATRDTFYIEGSESVTFTFSNLDAGTIYDFTFYAGRDGSGAARIANYEVIGGNKTDNAQLNALANVNNTVSLAGFTSDLSNEITINFTRASGIYAYVGVIQMDTTAIPEPSHYALAVGGLGLLAMLRRCQKRS</sequence>
<protein>
    <recommendedName>
        <fullName evidence="4">PEP-CTERM sorting domain-containing protein</fullName>
    </recommendedName>
</protein>
<keyword evidence="1" id="KW-1133">Transmembrane helix</keyword>
<proteinExistence type="predicted"/>
<gene>
    <name evidence="2" type="ORF">GCM10007047_27930</name>
</gene>
<reference evidence="2" key="1">
    <citation type="journal article" date="2014" name="Int. J. Syst. Evol. Microbiol.">
        <title>Complete genome sequence of Corynebacterium casei LMG S-19264T (=DSM 44701T), isolated from a smear-ripened cheese.</title>
        <authorList>
            <consortium name="US DOE Joint Genome Institute (JGI-PGF)"/>
            <person name="Walter F."/>
            <person name="Albersmeier A."/>
            <person name="Kalinowski J."/>
            <person name="Ruckert C."/>
        </authorList>
    </citation>
    <scope>NUCLEOTIDE SEQUENCE</scope>
    <source>
        <strain evidence="2">KCTC 12870</strain>
    </source>
</reference>
<keyword evidence="1" id="KW-0812">Transmembrane</keyword>
<dbReference type="Proteomes" id="UP000642829">
    <property type="component" value="Unassembled WGS sequence"/>
</dbReference>
<keyword evidence="3" id="KW-1185">Reference proteome</keyword>
<accession>A0A8J3DK51</accession>
<evidence type="ECO:0000256" key="1">
    <source>
        <dbReference type="SAM" id="Phobius"/>
    </source>
</evidence>
<organism evidence="2 3">
    <name type="scientific">Cerasicoccus arenae</name>
    <dbReference type="NCBI Taxonomy" id="424488"/>
    <lineage>
        <taxon>Bacteria</taxon>
        <taxon>Pseudomonadati</taxon>
        <taxon>Verrucomicrobiota</taxon>
        <taxon>Opitutia</taxon>
        <taxon>Puniceicoccales</taxon>
        <taxon>Cerasicoccaceae</taxon>
        <taxon>Cerasicoccus</taxon>
    </lineage>
</organism>
<name>A0A8J3DK51_9BACT</name>